<dbReference type="RefSeq" id="WP_089977474.1">
    <property type="nucleotide sequence ID" value="NZ_CP084916.1"/>
</dbReference>
<sequence length="334" mass="36976">MNKVFWLVLSVASVLGACSTDKVDNDGQNSSSNAVATEEVSTTETNSVDENYKVYSINSLEYSIPESWTEEVSDENLKYYYPEDGMLMVSYSETDGTISNSVSRASFVEGFTSNLESFDIISETEITVGGKTAYQYNLNNEVSNEEYETSVVIFDYYDGIISLVMTKASNSDEDYSNEFENILSSIELTDEVDEEVEEIVEESAGKEIVLGEPIELGEYTLTIQKYSLGVDYEGDSALIIEYDWVNNSEDSTSPFMTFMLKGFQDDVETDDAIMVEGVDLGVGQKEVRPSGVIEGAQSTVGISDTTKPLELELDELFSLDSNPYIAEIDLSTLE</sequence>
<organism evidence="4 5">
    <name type="scientific">Carnobacterium viridans</name>
    <dbReference type="NCBI Taxonomy" id="174587"/>
    <lineage>
        <taxon>Bacteria</taxon>
        <taxon>Bacillati</taxon>
        <taxon>Bacillota</taxon>
        <taxon>Bacilli</taxon>
        <taxon>Lactobacillales</taxon>
        <taxon>Carnobacteriaceae</taxon>
        <taxon>Carnobacterium</taxon>
    </lineage>
</organism>
<dbReference type="Pfam" id="PF16729">
    <property type="entry name" value="DUF5067"/>
    <property type="match status" value="1"/>
</dbReference>
<keyword evidence="5" id="KW-1185">Reference proteome</keyword>
<feature type="compositionally biased region" description="Low complexity" evidence="2">
    <location>
        <begin position="33"/>
        <end position="45"/>
    </location>
</feature>
<dbReference type="EMBL" id="FNJW01000008">
    <property type="protein sequence ID" value="SDQ34901.1"/>
    <property type="molecule type" value="Genomic_DNA"/>
</dbReference>
<dbReference type="OrthoDB" id="2190227at2"/>
<gene>
    <name evidence="4" type="ORF">SAMN04487752_1913</name>
</gene>
<evidence type="ECO:0000259" key="3">
    <source>
        <dbReference type="Pfam" id="PF16729"/>
    </source>
</evidence>
<dbReference type="InterPro" id="IPR029050">
    <property type="entry name" value="Immunoprotect_excell_Ig-like"/>
</dbReference>
<evidence type="ECO:0000256" key="1">
    <source>
        <dbReference type="ARBA" id="ARBA00022729"/>
    </source>
</evidence>
<evidence type="ECO:0000313" key="4">
    <source>
        <dbReference type="EMBL" id="SDQ34901.1"/>
    </source>
</evidence>
<dbReference type="Gene3D" id="2.60.40.1240">
    <property type="match status" value="1"/>
</dbReference>
<proteinExistence type="predicted"/>
<dbReference type="Proteomes" id="UP000199481">
    <property type="component" value="Unassembled WGS sequence"/>
</dbReference>
<protein>
    <recommendedName>
        <fullName evidence="3">DUF5067 domain-containing protein</fullName>
    </recommendedName>
</protein>
<dbReference type="Gene3D" id="3.40.1000.10">
    <property type="entry name" value="Mog1/PsbP, alpha/beta/alpha sandwich"/>
    <property type="match status" value="1"/>
</dbReference>
<feature type="domain" description="DUF5067" evidence="3">
    <location>
        <begin position="202"/>
        <end position="313"/>
    </location>
</feature>
<dbReference type="AlphaFoldDB" id="A0A1H1A5X7"/>
<evidence type="ECO:0000313" key="5">
    <source>
        <dbReference type="Proteomes" id="UP000199481"/>
    </source>
</evidence>
<reference evidence="5" key="1">
    <citation type="submission" date="2016-10" db="EMBL/GenBank/DDBJ databases">
        <authorList>
            <person name="Varghese N."/>
            <person name="Submissions S."/>
        </authorList>
    </citation>
    <scope>NUCLEOTIDE SEQUENCE [LARGE SCALE GENOMIC DNA]</scope>
    <source>
        <strain evidence="5">MPL-11</strain>
    </source>
</reference>
<name>A0A1H1A5X7_9LACT</name>
<dbReference type="InterPro" id="IPR031989">
    <property type="entry name" value="DUF5067"/>
</dbReference>
<evidence type="ECO:0000256" key="2">
    <source>
        <dbReference type="SAM" id="MobiDB-lite"/>
    </source>
</evidence>
<feature type="region of interest" description="Disordered" evidence="2">
    <location>
        <begin position="22"/>
        <end position="45"/>
    </location>
</feature>
<dbReference type="PROSITE" id="PS51257">
    <property type="entry name" value="PROKAR_LIPOPROTEIN"/>
    <property type="match status" value="1"/>
</dbReference>
<accession>A0A1H1A5X7</accession>
<keyword evidence="1" id="KW-0732">Signal</keyword>